<keyword evidence="4" id="KW-1185">Reference proteome</keyword>
<sequence>MYTHDPHTSEVLSTSADGRRAAATPAIVYTHPEAPTYHQDDAATNAALESMDFSYSMGDFSLPVEEQTPELTAAQAAAAAAHKQKQRENSKFPLKAWIPLPDEYVDEMLRLEGRGGLVARSVCAACGSADPTFRYKHAFLPTHLVEEWNDEYFERRSLYELGLVVQLGHPPGYACPTAHAADKDFTVIDVTGVHTVRLNFCECDSRILHRQQLMHVRLWPATVKNPQTCATFAVIRLFQTLNCLGKVSAHDFVRTLELLTNNDGLTPPPNRRRSFRLIVRQYRMTQMMKRAARGHSPSGVAGTAQGELALKCRACPQDGRNLPDGWDHINWDEMPEDLRYKYFLFLAQDCNFRLINRAISTAANDPIVDDGMGYFVNHSKYSEYLRSHVSEEEISSCSGFQAMFLANKKRVKGLRTTGVGGVTCARHNMWRPNGLRDLQLGERYCNMDFILFSAILNTIILYLILSYDIACQYGKKFWERMGSLPAEFHINISPDRVWFKVPNFHLPPHKRPCHSPFSFHWMWGAGRTHGETVEQNWEFTNGAAASTKMMGLGSRASTLEDLFGFHNWRRQVAWRSLFATRMRDNVREGQVHRDAFEAFNASLEEKVPEMVKKWKAWVHDWESRQHKDDAESPFEVTEKVMTMQEIRLKLVKEELMRSGEGVEVEREDTPSTFILMGLEIEESQRHLAVDVKAIANPTSVQEVDFIKRRTALLKRIRAFRKMQRAYMPHLRKYLAQSQKVLWDSDEDRDAEAIHLFLPSDIADGAKRVKACAEGLVNVESSLREAEAHDALETLRQGLRVRTMTNRYRLRHATGQRALTRGQGVLRQNNVRIHKAKLRYRYARNALARLRGNGEWEQTLRVLQDKDVRALNERALTEEEEAQRETVHDLRDVEEGGVGTYGMVALGEGRRTLSWIWYTAKAEDPSEQELVEALRVEWCKAYARMRRWHEDVVLVEEEMRRTIQYGYWEAGEWLKRSVARVDDVDEVLQEGLKVYALEQVHREAKTCDLLKVKWAPWRERGRLYLAHQTVPIEAFVAPVEENSPGDEDDDEDDGDSPEDDDELGDDEE</sequence>
<comment type="caution">
    <text evidence="3">The sequence shown here is derived from an EMBL/GenBank/DDBJ whole genome shotgun (WGS) entry which is preliminary data.</text>
</comment>
<dbReference type="InterPro" id="IPR041457">
    <property type="entry name" value="CxC2_KDZ-assoc"/>
</dbReference>
<accession>A0AAD6RYT5</accession>
<dbReference type="EMBL" id="JARJCM010000458">
    <property type="protein sequence ID" value="KAJ7016855.1"/>
    <property type="molecule type" value="Genomic_DNA"/>
</dbReference>
<dbReference type="AlphaFoldDB" id="A0AAD6RYT5"/>
<gene>
    <name evidence="3" type="ORF">C8F04DRAFT_1215328</name>
</gene>
<dbReference type="PANTHER" id="PTHR33096:SF1">
    <property type="entry name" value="CXC1-LIKE CYSTEINE CLUSTER ASSOCIATED WITH KDZ TRANSPOSASES DOMAIN-CONTAINING PROTEIN"/>
    <property type="match status" value="1"/>
</dbReference>
<reference evidence="3" key="1">
    <citation type="submission" date="2023-03" db="EMBL/GenBank/DDBJ databases">
        <title>Massive genome expansion in bonnet fungi (Mycena s.s.) driven by repeated elements and novel gene families across ecological guilds.</title>
        <authorList>
            <consortium name="Lawrence Berkeley National Laboratory"/>
            <person name="Harder C.B."/>
            <person name="Miyauchi S."/>
            <person name="Viragh M."/>
            <person name="Kuo A."/>
            <person name="Thoen E."/>
            <person name="Andreopoulos B."/>
            <person name="Lu D."/>
            <person name="Skrede I."/>
            <person name="Drula E."/>
            <person name="Henrissat B."/>
            <person name="Morin E."/>
            <person name="Kohler A."/>
            <person name="Barry K."/>
            <person name="LaButti K."/>
            <person name="Morin E."/>
            <person name="Salamov A."/>
            <person name="Lipzen A."/>
            <person name="Mereny Z."/>
            <person name="Hegedus B."/>
            <person name="Baldrian P."/>
            <person name="Stursova M."/>
            <person name="Weitz H."/>
            <person name="Taylor A."/>
            <person name="Grigoriev I.V."/>
            <person name="Nagy L.G."/>
            <person name="Martin F."/>
            <person name="Kauserud H."/>
        </authorList>
    </citation>
    <scope>NUCLEOTIDE SEQUENCE</scope>
    <source>
        <strain evidence="3">CBHHK200</strain>
    </source>
</reference>
<dbReference type="Proteomes" id="UP001218188">
    <property type="component" value="Unassembled WGS sequence"/>
</dbReference>
<evidence type="ECO:0000259" key="2">
    <source>
        <dbReference type="Pfam" id="PF18803"/>
    </source>
</evidence>
<protein>
    <recommendedName>
        <fullName evidence="2">CxC2-like cysteine cluster KDZ transposase-associated domain-containing protein</fullName>
    </recommendedName>
</protein>
<dbReference type="Pfam" id="PF18803">
    <property type="entry name" value="CxC2"/>
    <property type="match status" value="1"/>
</dbReference>
<feature type="region of interest" description="Disordered" evidence="1">
    <location>
        <begin position="1035"/>
        <end position="1067"/>
    </location>
</feature>
<name>A0AAD6RYT5_9AGAR</name>
<feature type="domain" description="CxC2-like cysteine cluster KDZ transposase-associated" evidence="2">
    <location>
        <begin position="158"/>
        <end position="263"/>
    </location>
</feature>
<organism evidence="3 4">
    <name type="scientific">Mycena alexandri</name>
    <dbReference type="NCBI Taxonomy" id="1745969"/>
    <lineage>
        <taxon>Eukaryota</taxon>
        <taxon>Fungi</taxon>
        <taxon>Dikarya</taxon>
        <taxon>Basidiomycota</taxon>
        <taxon>Agaricomycotina</taxon>
        <taxon>Agaricomycetes</taxon>
        <taxon>Agaricomycetidae</taxon>
        <taxon>Agaricales</taxon>
        <taxon>Marasmiineae</taxon>
        <taxon>Mycenaceae</taxon>
        <taxon>Mycena</taxon>
    </lineage>
</organism>
<evidence type="ECO:0000313" key="3">
    <source>
        <dbReference type="EMBL" id="KAJ7016855.1"/>
    </source>
</evidence>
<proteinExistence type="predicted"/>
<feature type="compositionally biased region" description="Acidic residues" evidence="1">
    <location>
        <begin position="1042"/>
        <end position="1067"/>
    </location>
</feature>
<evidence type="ECO:0000256" key="1">
    <source>
        <dbReference type="SAM" id="MobiDB-lite"/>
    </source>
</evidence>
<dbReference type="PANTHER" id="PTHR33096">
    <property type="entry name" value="CXC2 DOMAIN-CONTAINING PROTEIN"/>
    <property type="match status" value="1"/>
</dbReference>
<evidence type="ECO:0000313" key="4">
    <source>
        <dbReference type="Proteomes" id="UP001218188"/>
    </source>
</evidence>
<dbReference type="InterPro" id="IPR040521">
    <property type="entry name" value="KDZ"/>
</dbReference>
<dbReference type="Pfam" id="PF18758">
    <property type="entry name" value="KDZ"/>
    <property type="match status" value="1"/>
</dbReference>